<sequence length="143" mass="15333">MMTTKVQGATFRYSHTIGRGEEAGTGFKNPVSVARGEGDLMYVVSRAYDYRSDSKRITVCTVGEDYIGEIGNAGRLGGEMMDSGESDAPGSMVWPTSVALDKAGNVYVSDEWLNRIAMFSSDGEWLGAWGTQGDADGEVDQPA</sequence>
<feature type="non-terminal residue" evidence="2">
    <location>
        <position position="143"/>
    </location>
</feature>
<organism evidence="2">
    <name type="scientific">marine metagenome</name>
    <dbReference type="NCBI Taxonomy" id="408172"/>
    <lineage>
        <taxon>unclassified sequences</taxon>
        <taxon>metagenomes</taxon>
        <taxon>ecological metagenomes</taxon>
    </lineage>
</organism>
<name>A0A381YHN1_9ZZZZ</name>
<evidence type="ECO:0000313" key="2">
    <source>
        <dbReference type="EMBL" id="SVA76440.1"/>
    </source>
</evidence>
<dbReference type="PROSITE" id="PS51125">
    <property type="entry name" value="NHL"/>
    <property type="match status" value="1"/>
</dbReference>
<proteinExistence type="predicted"/>
<dbReference type="Gene3D" id="2.120.10.30">
    <property type="entry name" value="TolB, C-terminal domain"/>
    <property type="match status" value="1"/>
</dbReference>
<dbReference type="AlphaFoldDB" id="A0A381YHN1"/>
<accession>A0A381YHN1</accession>
<dbReference type="InterPro" id="IPR001258">
    <property type="entry name" value="NHL_repeat"/>
</dbReference>
<dbReference type="SUPFAM" id="SSF101898">
    <property type="entry name" value="NHL repeat"/>
    <property type="match status" value="1"/>
</dbReference>
<evidence type="ECO:0008006" key="3">
    <source>
        <dbReference type="Google" id="ProtNLM"/>
    </source>
</evidence>
<dbReference type="EMBL" id="UINC01018241">
    <property type="protein sequence ID" value="SVA76440.1"/>
    <property type="molecule type" value="Genomic_DNA"/>
</dbReference>
<reference evidence="2" key="1">
    <citation type="submission" date="2018-05" db="EMBL/GenBank/DDBJ databases">
        <authorList>
            <person name="Lanie J.A."/>
            <person name="Ng W.-L."/>
            <person name="Kazmierczak K.M."/>
            <person name="Andrzejewski T.M."/>
            <person name="Davidsen T.M."/>
            <person name="Wayne K.J."/>
            <person name="Tettelin H."/>
            <person name="Glass J.I."/>
            <person name="Rusch D."/>
            <person name="Podicherti R."/>
            <person name="Tsui H.-C.T."/>
            <person name="Winkler M.E."/>
        </authorList>
    </citation>
    <scope>NUCLEOTIDE SEQUENCE</scope>
</reference>
<evidence type="ECO:0000256" key="1">
    <source>
        <dbReference type="ARBA" id="ARBA00022737"/>
    </source>
</evidence>
<protein>
    <recommendedName>
        <fullName evidence="3">6-bladed beta-propeller</fullName>
    </recommendedName>
</protein>
<keyword evidence="1" id="KW-0677">Repeat</keyword>
<gene>
    <name evidence="2" type="ORF">METZ01_LOCUS129294</name>
</gene>
<dbReference type="InterPro" id="IPR011042">
    <property type="entry name" value="6-blade_b-propeller_TolB-like"/>
</dbReference>